<dbReference type="AlphaFoldDB" id="F6HZ41"/>
<evidence type="ECO:0000256" key="2">
    <source>
        <dbReference type="ARBA" id="ARBA00022801"/>
    </source>
</evidence>
<proteinExistence type="predicted"/>
<dbReference type="EMBL" id="FN596502">
    <property type="protein sequence ID" value="CCB59956.1"/>
    <property type="molecule type" value="Genomic_DNA"/>
</dbReference>
<protein>
    <recommendedName>
        <fullName evidence="1">RNA helicase</fullName>
        <ecNumber evidence="1">3.6.4.13</ecNumber>
    </recommendedName>
</protein>
<keyword evidence="3" id="KW-0547">Nucleotide-binding</keyword>
<dbReference type="InterPro" id="IPR014001">
    <property type="entry name" value="Helicase_ATP-bd"/>
</dbReference>
<organism evidence="6 7">
    <name type="scientific">Vitis vinifera</name>
    <name type="common">Grape</name>
    <dbReference type="NCBI Taxonomy" id="29760"/>
    <lineage>
        <taxon>Eukaryota</taxon>
        <taxon>Viridiplantae</taxon>
        <taxon>Streptophyta</taxon>
        <taxon>Embryophyta</taxon>
        <taxon>Tracheophyta</taxon>
        <taxon>Spermatophyta</taxon>
        <taxon>Magnoliopsida</taxon>
        <taxon>eudicotyledons</taxon>
        <taxon>Gunneridae</taxon>
        <taxon>Pentapetalae</taxon>
        <taxon>rosids</taxon>
        <taxon>Vitales</taxon>
        <taxon>Vitaceae</taxon>
        <taxon>Viteae</taxon>
        <taxon>Vitis</taxon>
    </lineage>
</organism>
<dbReference type="HOGENOM" id="CLU_001832_5_7_1"/>
<dbReference type="EC" id="3.6.4.13" evidence="1"/>
<dbReference type="GO" id="GO:0005524">
    <property type="term" value="F:ATP binding"/>
    <property type="evidence" value="ECO:0007669"/>
    <property type="project" value="InterPro"/>
</dbReference>
<dbReference type="PANTHER" id="PTHR18934">
    <property type="entry name" value="ATP-DEPENDENT RNA HELICASE"/>
    <property type="match status" value="1"/>
</dbReference>
<evidence type="ECO:0000313" key="7">
    <source>
        <dbReference type="Proteomes" id="UP000009183"/>
    </source>
</evidence>
<dbReference type="GO" id="GO:0003724">
    <property type="term" value="F:RNA helicase activity"/>
    <property type="evidence" value="ECO:0007669"/>
    <property type="project" value="UniProtKB-EC"/>
</dbReference>
<keyword evidence="7" id="KW-1185">Reference proteome</keyword>
<dbReference type="GO" id="GO:0003676">
    <property type="term" value="F:nucleic acid binding"/>
    <property type="evidence" value="ECO:0007669"/>
    <property type="project" value="InterPro"/>
</dbReference>
<dbReference type="PaxDb" id="29760-VIT_07s0005g00310.t01"/>
<dbReference type="STRING" id="29760.F6HZ41"/>
<dbReference type="CDD" id="cd17917">
    <property type="entry name" value="DEXHc_RHA-like"/>
    <property type="match status" value="1"/>
</dbReference>
<keyword evidence="2" id="KW-0378">Hydrolase</keyword>
<evidence type="ECO:0000259" key="5">
    <source>
        <dbReference type="PROSITE" id="PS51192"/>
    </source>
</evidence>
<dbReference type="PROSITE" id="PS51192">
    <property type="entry name" value="HELICASE_ATP_BIND_1"/>
    <property type="match status" value="1"/>
</dbReference>
<dbReference type="InterPro" id="IPR027417">
    <property type="entry name" value="P-loop_NTPase"/>
</dbReference>
<comment type="catalytic activity">
    <reaction evidence="4">
        <text>ATP + H2O = ADP + phosphate + H(+)</text>
        <dbReference type="Rhea" id="RHEA:13065"/>
        <dbReference type="ChEBI" id="CHEBI:15377"/>
        <dbReference type="ChEBI" id="CHEBI:15378"/>
        <dbReference type="ChEBI" id="CHEBI:30616"/>
        <dbReference type="ChEBI" id="CHEBI:43474"/>
        <dbReference type="ChEBI" id="CHEBI:456216"/>
        <dbReference type="EC" id="3.6.4.13"/>
    </reaction>
</comment>
<dbReference type="eggNOG" id="KOG0920">
    <property type="taxonomic scope" value="Eukaryota"/>
</dbReference>
<dbReference type="Pfam" id="PF00270">
    <property type="entry name" value="DEAD"/>
    <property type="match status" value="1"/>
</dbReference>
<dbReference type="OrthoDB" id="66977at2759"/>
<dbReference type="SMART" id="SM00487">
    <property type="entry name" value="DEXDc"/>
    <property type="match status" value="1"/>
</dbReference>
<keyword evidence="3" id="KW-0067">ATP-binding</keyword>
<evidence type="ECO:0000256" key="4">
    <source>
        <dbReference type="ARBA" id="ARBA00047984"/>
    </source>
</evidence>
<dbReference type="SUPFAM" id="SSF52540">
    <property type="entry name" value="P-loop containing nucleoside triphosphate hydrolases"/>
    <property type="match status" value="1"/>
</dbReference>
<dbReference type="Gene3D" id="3.40.50.300">
    <property type="entry name" value="P-loop containing nucleotide triphosphate hydrolases"/>
    <property type="match status" value="1"/>
</dbReference>
<name>F6HZ41_VITVI</name>
<feature type="domain" description="Helicase ATP-binding" evidence="5">
    <location>
        <begin position="30"/>
        <end position="191"/>
    </location>
</feature>
<dbReference type="InterPro" id="IPR011545">
    <property type="entry name" value="DEAD/DEAH_box_helicase_dom"/>
</dbReference>
<accession>F6HZ41</accession>
<evidence type="ECO:0000256" key="3">
    <source>
        <dbReference type="ARBA" id="ARBA00022806"/>
    </source>
</evidence>
<evidence type="ECO:0000256" key="1">
    <source>
        <dbReference type="ARBA" id="ARBA00012552"/>
    </source>
</evidence>
<sequence>MAESSSSCESSDYSADFSTLPVMALRKKIVEKIMENRVTLIVGETGCGKSSQVPQFLLEENMAPILCTQPRRFAVVAVARMVAKARNSEVGGEVGYHIGHSKLLSERSKIVFKTAGVLLDEMREKGSKALEYKVIILDEVHERSVESDLVLVCVKQFMLRDYDLRVVLMSATADIARYRDYFKDLGRGERVEVLAIPNSSQKTFFQRKVSYLEQVTELLGINSELSTRYLSGPSPSMDNADIKPEVHKLIHDLVLKIHKNELDIEKSILVFLPTYQSLEQQWYLLKPLSSCFKIHILHRSIDTEQALMAMKIWKSHRKVYI</sequence>
<dbReference type="Proteomes" id="UP000009183">
    <property type="component" value="Chromosome 7"/>
</dbReference>
<dbReference type="PANTHER" id="PTHR18934:SF221">
    <property type="entry name" value="ATP-DEPENDENT RNA HELICASE DHX34-RELATED"/>
    <property type="match status" value="1"/>
</dbReference>
<evidence type="ECO:0000313" key="6">
    <source>
        <dbReference type="EMBL" id="CCB59956.1"/>
    </source>
</evidence>
<reference evidence="7" key="1">
    <citation type="journal article" date="2007" name="Nature">
        <title>The grapevine genome sequence suggests ancestral hexaploidization in major angiosperm phyla.</title>
        <authorList>
            <consortium name="The French-Italian Public Consortium for Grapevine Genome Characterization."/>
            <person name="Jaillon O."/>
            <person name="Aury J.-M."/>
            <person name="Noel B."/>
            <person name="Policriti A."/>
            <person name="Clepet C."/>
            <person name="Casagrande A."/>
            <person name="Choisne N."/>
            <person name="Aubourg S."/>
            <person name="Vitulo N."/>
            <person name="Jubin C."/>
            <person name="Vezzi A."/>
            <person name="Legeai F."/>
            <person name="Hugueney P."/>
            <person name="Dasilva C."/>
            <person name="Horner D."/>
            <person name="Mica E."/>
            <person name="Jublot D."/>
            <person name="Poulain J."/>
            <person name="Bruyere C."/>
            <person name="Billault A."/>
            <person name="Segurens B."/>
            <person name="Gouyvenoux M."/>
            <person name="Ugarte E."/>
            <person name="Cattonaro F."/>
            <person name="Anthouard V."/>
            <person name="Vico V."/>
            <person name="Del Fabbro C."/>
            <person name="Alaux M."/>
            <person name="Di Gaspero G."/>
            <person name="Dumas V."/>
            <person name="Felice N."/>
            <person name="Paillard S."/>
            <person name="Juman I."/>
            <person name="Moroldo M."/>
            <person name="Scalabrin S."/>
            <person name="Canaguier A."/>
            <person name="Le Clainche I."/>
            <person name="Malacrida G."/>
            <person name="Durand E."/>
            <person name="Pesole G."/>
            <person name="Laucou V."/>
            <person name="Chatelet P."/>
            <person name="Merdinoglu D."/>
            <person name="Delledonne M."/>
            <person name="Pezzotti M."/>
            <person name="Lecharny A."/>
            <person name="Scarpelli C."/>
            <person name="Artiguenave F."/>
            <person name="Pe M.E."/>
            <person name="Valle G."/>
            <person name="Morgante M."/>
            <person name="Caboche M."/>
            <person name="Adam-Blondon A.-F."/>
            <person name="Weissenbach J."/>
            <person name="Quetier F."/>
            <person name="Wincker P."/>
        </authorList>
    </citation>
    <scope>NUCLEOTIDE SEQUENCE [LARGE SCALE GENOMIC DNA]</scope>
    <source>
        <strain evidence="7">cv. Pinot noir / PN40024</strain>
    </source>
</reference>
<gene>
    <name evidence="6" type="ordered locus">VIT_07s0005g00310</name>
</gene>
<dbReference type="InParanoid" id="F6HZ41"/>
<dbReference type="GO" id="GO:0016787">
    <property type="term" value="F:hydrolase activity"/>
    <property type="evidence" value="ECO:0007669"/>
    <property type="project" value="UniProtKB-KW"/>
</dbReference>
<keyword evidence="3" id="KW-0347">Helicase</keyword>